<dbReference type="InterPro" id="IPR050204">
    <property type="entry name" value="AraC_XylS_family_regulators"/>
</dbReference>
<evidence type="ECO:0000256" key="3">
    <source>
        <dbReference type="ARBA" id="ARBA00023163"/>
    </source>
</evidence>
<dbReference type="InterPro" id="IPR032783">
    <property type="entry name" value="AraC_lig"/>
</dbReference>
<dbReference type="OrthoDB" id="241790at2"/>
<evidence type="ECO:0000256" key="4">
    <source>
        <dbReference type="SAM" id="MobiDB-lite"/>
    </source>
</evidence>
<evidence type="ECO:0000313" key="7">
    <source>
        <dbReference type="Proteomes" id="UP000198280"/>
    </source>
</evidence>
<keyword evidence="7" id="KW-1185">Reference proteome</keyword>
<sequence>MDLLAEVLALSDVRGAVGARIEAGEDWGWWWSSATPRASLHAVTAGTIWVGLPDGPPLQLLPGDVVLLPGGAAHALGSDPAAVARTGPRTFDDWHLTGSKTVSIGTGPVRARILCAEYDHDRTVSTQVLALLPEVVHLRAGDDPDGLAHDTVRLLGRELAAPRAATGLVLDRLVDVLLVHVLRAWLASGGTPAPSWLGALGDPVVAAAVTRLHEEPAKPWTTATLAREAGVSRATLDRRFTAATGESPGAYLTRWRMDLAARRLRDTHDSLDTIAAAIGYSSGYAFSRAFRRARAQPPGQFRATAQAEGNPTPADTAAAPV</sequence>
<dbReference type="GO" id="GO:0043565">
    <property type="term" value="F:sequence-specific DNA binding"/>
    <property type="evidence" value="ECO:0007669"/>
    <property type="project" value="InterPro"/>
</dbReference>
<dbReference type="EMBL" id="FZOF01000011">
    <property type="protein sequence ID" value="SNS94811.1"/>
    <property type="molecule type" value="Genomic_DNA"/>
</dbReference>
<dbReference type="InterPro" id="IPR009057">
    <property type="entry name" value="Homeodomain-like_sf"/>
</dbReference>
<dbReference type="AlphaFoldDB" id="A0A239IMQ0"/>
<organism evidence="6 7">
    <name type="scientific">Actinacidiphila glaucinigra</name>
    <dbReference type="NCBI Taxonomy" id="235986"/>
    <lineage>
        <taxon>Bacteria</taxon>
        <taxon>Bacillati</taxon>
        <taxon>Actinomycetota</taxon>
        <taxon>Actinomycetes</taxon>
        <taxon>Kitasatosporales</taxon>
        <taxon>Streptomycetaceae</taxon>
        <taxon>Actinacidiphila</taxon>
    </lineage>
</organism>
<dbReference type="Pfam" id="PF12833">
    <property type="entry name" value="HTH_18"/>
    <property type="match status" value="1"/>
</dbReference>
<dbReference type="PANTHER" id="PTHR46796:SF13">
    <property type="entry name" value="HTH-TYPE TRANSCRIPTIONAL ACTIVATOR RHAS"/>
    <property type="match status" value="1"/>
</dbReference>
<evidence type="ECO:0000313" key="6">
    <source>
        <dbReference type="EMBL" id="SNS94811.1"/>
    </source>
</evidence>
<dbReference type="PANTHER" id="PTHR46796">
    <property type="entry name" value="HTH-TYPE TRANSCRIPTIONAL ACTIVATOR RHAS-RELATED"/>
    <property type="match status" value="1"/>
</dbReference>
<dbReference type="InterPro" id="IPR018062">
    <property type="entry name" value="HTH_AraC-typ_CS"/>
</dbReference>
<evidence type="ECO:0000256" key="2">
    <source>
        <dbReference type="ARBA" id="ARBA00023125"/>
    </source>
</evidence>
<keyword evidence="1" id="KW-0805">Transcription regulation</keyword>
<protein>
    <submittedName>
        <fullName evidence="6">Transcriptional regulator, AraC family</fullName>
    </submittedName>
</protein>
<proteinExistence type="predicted"/>
<dbReference type="PROSITE" id="PS00041">
    <property type="entry name" value="HTH_ARAC_FAMILY_1"/>
    <property type="match status" value="1"/>
</dbReference>
<feature type="domain" description="HTH araC/xylS-type" evidence="5">
    <location>
        <begin position="206"/>
        <end position="304"/>
    </location>
</feature>
<dbReference type="PROSITE" id="PS01124">
    <property type="entry name" value="HTH_ARAC_FAMILY_2"/>
    <property type="match status" value="1"/>
</dbReference>
<dbReference type="GO" id="GO:0003700">
    <property type="term" value="F:DNA-binding transcription factor activity"/>
    <property type="evidence" value="ECO:0007669"/>
    <property type="project" value="InterPro"/>
</dbReference>
<feature type="region of interest" description="Disordered" evidence="4">
    <location>
        <begin position="295"/>
        <end position="321"/>
    </location>
</feature>
<evidence type="ECO:0000259" key="5">
    <source>
        <dbReference type="PROSITE" id="PS01124"/>
    </source>
</evidence>
<reference evidence="6 7" key="1">
    <citation type="submission" date="2017-06" db="EMBL/GenBank/DDBJ databases">
        <authorList>
            <person name="Kim H.J."/>
            <person name="Triplett B.A."/>
        </authorList>
    </citation>
    <scope>NUCLEOTIDE SEQUENCE [LARGE SCALE GENOMIC DNA]</scope>
    <source>
        <strain evidence="6 7">CGMCC 4.1858</strain>
    </source>
</reference>
<accession>A0A239IMQ0</accession>
<name>A0A239IMQ0_9ACTN</name>
<dbReference type="SUPFAM" id="SSF46689">
    <property type="entry name" value="Homeodomain-like"/>
    <property type="match status" value="2"/>
</dbReference>
<dbReference type="Proteomes" id="UP000198280">
    <property type="component" value="Unassembled WGS sequence"/>
</dbReference>
<evidence type="ECO:0000256" key="1">
    <source>
        <dbReference type="ARBA" id="ARBA00023015"/>
    </source>
</evidence>
<dbReference type="Gene3D" id="1.10.10.60">
    <property type="entry name" value="Homeodomain-like"/>
    <property type="match status" value="2"/>
</dbReference>
<dbReference type="Pfam" id="PF12852">
    <property type="entry name" value="Cupin_6"/>
    <property type="match status" value="1"/>
</dbReference>
<dbReference type="SMART" id="SM00342">
    <property type="entry name" value="HTH_ARAC"/>
    <property type="match status" value="1"/>
</dbReference>
<gene>
    <name evidence="6" type="ORF">SAMN05216252_11132</name>
</gene>
<dbReference type="InterPro" id="IPR018060">
    <property type="entry name" value="HTH_AraC"/>
</dbReference>
<dbReference type="RefSeq" id="WP_089225659.1">
    <property type="nucleotide sequence ID" value="NZ_FZOF01000011.1"/>
</dbReference>
<keyword evidence="3" id="KW-0804">Transcription</keyword>
<keyword evidence="2" id="KW-0238">DNA-binding</keyword>